<evidence type="ECO:0000313" key="4">
    <source>
        <dbReference type="Proteomes" id="UP001179363"/>
    </source>
</evidence>
<gene>
    <name evidence="3" type="ORF">L1I30_05970</name>
</gene>
<dbReference type="InterPro" id="IPR002933">
    <property type="entry name" value="Peptidase_M20"/>
</dbReference>
<feature type="domain" description="Peptidase M20 dimerisation" evidence="2">
    <location>
        <begin position="179"/>
        <end position="259"/>
    </location>
</feature>
<dbReference type="Gene3D" id="3.30.70.360">
    <property type="match status" value="1"/>
</dbReference>
<dbReference type="PIRSF" id="PIRSF005962">
    <property type="entry name" value="Pept_M20D_amidohydro"/>
    <property type="match status" value="1"/>
</dbReference>
<dbReference type="PANTHER" id="PTHR11014:SF169">
    <property type="entry name" value="CLAN MH, FAMILY M20, PEPTIDASE T-LIKE METALLOPEPTIDASE"/>
    <property type="match status" value="1"/>
</dbReference>
<accession>A0ABS9EHB0</accession>
<reference evidence="3" key="1">
    <citation type="submission" date="2022-01" db="EMBL/GenBank/DDBJ databases">
        <title>Gillisia lutea sp. nov., isolated from marine plastic residues from the Malvarosa beach (Valencia, Spain).</title>
        <authorList>
            <person name="Vidal-Verdu A."/>
            <person name="Molina-Menor E."/>
            <person name="Satari L."/>
            <person name="Pascual J."/>
            <person name="Pereto J."/>
            <person name="Porcar M."/>
        </authorList>
    </citation>
    <scope>NUCLEOTIDE SEQUENCE</scope>
    <source>
        <strain evidence="3">M10.2A</strain>
    </source>
</reference>
<dbReference type="SUPFAM" id="SSF53187">
    <property type="entry name" value="Zn-dependent exopeptidases"/>
    <property type="match status" value="1"/>
</dbReference>
<dbReference type="Proteomes" id="UP001179363">
    <property type="component" value="Unassembled WGS sequence"/>
</dbReference>
<protein>
    <submittedName>
        <fullName evidence="3">Amidohydrolase</fullName>
    </submittedName>
</protein>
<dbReference type="NCBIfam" id="TIGR01891">
    <property type="entry name" value="amidohydrolases"/>
    <property type="match status" value="1"/>
</dbReference>
<dbReference type="Pfam" id="PF07687">
    <property type="entry name" value="M20_dimer"/>
    <property type="match status" value="1"/>
</dbReference>
<dbReference type="Gene3D" id="3.40.630.10">
    <property type="entry name" value="Zn peptidases"/>
    <property type="match status" value="1"/>
</dbReference>
<dbReference type="RefSeq" id="WP_236133354.1">
    <property type="nucleotide sequence ID" value="NZ_JAKGTH010000007.1"/>
</dbReference>
<dbReference type="Pfam" id="PF01546">
    <property type="entry name" value="Peptidase_M20"/>
    <property type="match status" value="1"/>
</dbReference>
<sequence>MLSKIQNLRKELHQYPELSGEEMNTAKRIKDFIIKNHNTQIIENLGGNGVAAVYNFSNNGLTIIIRCELDALPIQEENIFKHRSKISGVSHKCGHDGHMAIVAGLIFWVKKQNFQTGRLILLFQPAEENGKGAQAVLNDEKFKTFKPDYIFALHNIPGEPLHSIITTPNNFSATVQSLIISLNGKECHASEPEKGINPALGIAELVKQITSLNVMNTDDPNFSVLTPVHINMGQKFYGISPGTGELHYTLRTWSVPVMNKLYDELSRIVGKICKDFYLEYKFETLEYFPTTINSPFCNKLITEAAKVNNFTLLEKPTSFRFGEDFGWFSQKYKSAMFGIGAGINSPALHHSNYDFPEDIIDTGMKMFETIISKLLK</sequence>
<proteinExistence type="predicted"/>
<comment type="caution">
    <text evidence="3">The sequence shown here is derived from an EMBL/GenBank/DDBJ whole genome shotgun (WGS) entry which is preliminary data.</text>
</comment>
<dbReference type="EMBL" id="JAKGTH010000007">
    <property type="protein sequence ID" value="MCF4101204.1"/>
    <property type="molecule type" value="Genomic_DNA"/>
</dbReference>
<dbReference type="InterPro" id="IPR036264">
    <property type="entry name" value="Bact_exopeptidase_dim_dom"/>
</dbReference>
<name>A0ABS9EHB0_9FLAO</name>
<keyword evidence="1" id="KW-0378">Hydrolase</keyword>
<dbReference type="SUPFAM" id="SSF55031">
    <property type="entry name" value="Bacterial exopeptidase dimerisation domain"/>
    <property type="match status" value="1"/>
</dbReference>
<evidence type="ECO:0000256" key="1">
    <source>
        <dbReference type="ARBA" id="ARBA00022801"/>
    </source>
</evidence>
<keyword evidence="4" id="KW-1185">Reference proteome</keyword>
<dbReference type="PANTHER" id="PTHR11014">
    <property type="entry name" value="PEPTIDASE M20 FAMILY MEMBER"/>
    <property type="match status" value="1"/>
</dbReference>
<evidence type="ECO:0000313" key="3">
    <source>
        <dbReference type="EMBL" id="MCF4101204.1"/>
    </source>
</evidence>
<evidence type="ECO:0000259" key="2">
    <source>
        <dbReference type="Pfam" id="PF07687"/>
    </source>
</evidence>
<organism evidence="3 4">
    <name type="scientific">Gillisia lutea</name>
    <dbReference type="NCBI Taxonomy" id="2909668"/>
    <lineage>
        <taxon>Bacteria</taxon>
        <taxon>Pseudomonadati</taxon>
        <taxon>Bacteroidota</taxon>
        <taxon>Flavobacteriia</taxon>
        <taxon>Flavobacteriales</taxon>
        <taxon>Flavobacteriaceae</taxon>
        <taxon>Gillisia</taxon>
    </lineage>
</organism>
<dbReference type="InterPro" id="IPR017439">
    <property type="entry name" value="Amidohydrolase"/>
</dbReference>
<dbReference type="InterPro" id="IPR011650">
    <property type="entry name" value="Peptidase_M20_dimer"/>
</dbReference>